<evidence type="ECO:0000256" key="6">
    <source>
        <dbReference type="ARBA" id="ARBA00023315"/>
    </source>
</evidence>
<keyword evidence="3 7" id="KW-0812">Transmembrane</keyword>
<accession>A0ABM0MGT4</accession>
<dbReference type="InterPro" id="IPR001594">
    <property type="entry name" value="Palmitoyltrfase_DHHC"/>
</dbReference>
<comment type="similarity">
    <text evidence="7">Belongs to the DHHC palmitoyltransferase family.</text>
</comment>
<dbReference type="PANTHER" id="PTHR12246">
    <property type="entry name" value="PALMITOYLTRANSFERASE ZDHHC16"/>
    <property type="match status" value="1"/>
</dbReference>
<dbReference type="InterPro" id="IPR039859">
    <property type="entry name" value="PFA4/ZDH16/20/ERF2-like"/>
</dbReference>
<evidence type="ECO:0000313" key="10">
    <source>
        <dbReference type="RefSeq" id="XP_006819225.1"/>
    </source>
</evidence>
<evidence type="ECO:0000256" key="7">
    <source>
        <dbReference type="RuleBase" id="RU079119"/>
    </source>
</evidence>
<dbReference type="GeneID" id="102808227"/>
<feature type="transmembrane region" description="Helical" evidence="7">
    <location>
        <begin position="115"/>
        <end position="142"/>
    </location>
</feature>
<dbReference type="Proteomes" id="UP000694865">
    <property type="component" value="Unplaced"/>
</dbReference>
<keyword evidence="9" id="KW-1185">Reference proteome</keyword>
<evidence type="ECO:0000256" key="1">
    <source>
        <dbReference type="ARBA" id="ARBA00004141"/>
    </source>
</evidence>
<dbReference type="RefSeq" id="XP_006819225.1">
    <property type="nucleotide sequence ID" value="XM_006819162.1"/>
</dbReference>
<protein>
    <recommendedName>
        <fullName evidence="7">Palmitoyltransferase</fullName>
        <ecNumber evidence="7">2.3.1.225</ecNumber>
    </recommendedName>
</protein>
<evidence type="ECO:0000259" key="8">
    <source>
        <dbReference type="Pfam" id="PF01529"/>
    </source>
</evidence>
<dbReference type="Pfam" id="PF01529">
    <property type="entry name" value="DHHC"/>
    <property type="match status" value="1"/>
</dbReference>
<comment type="domain">
    <text evidence="7">The DHHC domain is required for palmitoyltransferase activity.</text>
</comment>
<feature type="transmembrane region" description="Helical" evidence="7">
    <location>
        <begin position="162"/>
        <end position="183"/>
    </location>
</feature>
<comment type="catalytic activity">
    <reaction evidence="7">
        <text>L-cysteinyl-[protein] + hexadecanoyl-CoA = S-hexadecanoyl-L-cysteinyl-[protein] + CoA</text>
        <dbReference type="Rhea" id="RHEA:36683"/>
        <dbReference type="Rhea" id="RHEA-COMP:10131"/>
        <dbReference type="Rhea" id="RHEA-COMP:11032"/>
        <dbReference type="ChEBI" id="CHEBI:29950"/>
        <dbReference type="ChEBI" id="CHEBI:57287"/>
        <dbReference type="ChEBI" id="CHEBI:57379"/>
        <dbReference type="ChEBI" id="CHEBI:74151"/>
        <dbReference type="EC" id="2.3.1.225"/>
    </reaction>
</comment>
<evidence type="ECO:0000256" key="2">
    <source>
        <dbReference type="ARBA" id="ARBA00022679"/>
    </source>
</evidence>
<feature type="domain" description="Palmitoyltransferase DHHC" evidence="8">
    <location>
        <begin position="104"/>
        <end position="199"/>
    </location>
</feature>
<comment type="subcellular location">
    <subcellularLocation>
        <location evidence="1">Membrane</location>
        <topology evidence="1">Multi-pass membrane protein</topology>
    </subcellularLocation>
</comment>
<organism evidence="9 10">
    <name type="scientific">Saccoglossus kowalevskii</name>
    <name type="common">Acorn worm</name>
    <dbReference type="NCBI Taxonomy" id="10224"/>
    <lineage>
        <taxon>Eukaryota</taxon>
        <taxon>Metazoa</taxon>
        <taxon>Hemichordata</taxon>
        <taxon>Enteropneusta</taxon>
        <taxon>Harrimaniidae</taxon>
        <taxon>Saccoglossus</taxon>
    </lineage>
</organism>
<evidence type="ECO:0000256" key="5">
    <source>
        <dbReference type="ARBA" id="ARBA00023136"/>
    </source>
</evidence>
<gene>
    <name evidence="10" type="primary">LOC102808227</name>
</gene>
<evidence type="ECO:0000256" key="4">
    <source>
        <dbReference type="ARBA" id="ARBA00022989"/>
    </source>
</evidence>
<feature type="transmembrane region" description="Helical" evidence="7">
    <location>
        <begin position="44"/>
        <end position="63"/>
    </location>
</feature>
<sequence>MDSAGGFQSSNLVVSNLLVSGQKSKPNVIKLPCGLYFLKDPDLSGYYCLGFIVYGLSYGAYVLPNIVIYPMYQQGVIDVVIVSAIDEKFVFEDLLLCLLQCFNLINNCVGEDNKWIFVLLVFYGALMSFYALILIVCHFYIFPKCQVDICNPDVFMFRHQRWFMYVGFILDLALLLICSTQFLTQVINIFLNRTTLEQIIESANYYRRMQQGQTCNHSHKSDSGRMSAFESFQEVWGSGNVLCWLNPLRRRRASPRFVYNEHVHALQHV</sequence>
<keyword evidence="5 7" id="KW-0472">Membrane</keyword>
<keyword evidence="6 7" id="KW-0012">Acyltransferase</keyword>
<reference evidence="10" key="1">
    <citation type="submission" date="2025-08" db="UniProtKB">
        <authorList>
            <consortium name="RefSeq"/>
        </authorList>
    </citation>
    <scope>IDENTIFICATION</scope>
    <source>
        <tissue evidence="10">Testes</tissue>
    </source>
</reference>
<evidence type="ECO:0000256" key="3">
    <source>
        <dbReference type="ARBA" id="ARBA00022692"/>
    </source>
</evidence>
<keyword evidence="4 7" id="KW-1133">Transmembrane helix</keyword>
<name>A0ABM0MGT4_SACKO</name>
<dbReference type="EC" id="2.3.1.225" evidence="7"/>
<evidence type="ECO:0000313" key="9">
    <source>
        <dbReference type="Proteomes" id="UP000694865"/>
    </source>
</evidence>
<keyword evidence="2 7" id="KW-0808">Transferase</keyword>
<proteinExistence type="inferred from homology"/>